<evidence type="ECO:0000259" key="4">
    <source>
        <dbReference type="SMART" id="SM00829"/>
    </source>
</evidence>
<dbReference type="EMBL" id="ML976698">
    <property type="protein sequence ID" value="KAF1970835.1"/>
    <property type="molecule type" value="Genomic_DNA"/>
</dbReference>
<dbReference type="GO" id="GO:0016651">
    <property type="term" value="F:oxidoreductase activity, acting on NAD(P)H"/>
    <property type="evidence" value="ECO:0007669"/>
    <property type="project" value="InterPro"/>
</dbReference>
<dbReference type="InterPro" id="IPR013154">
    <property type="entry name" value="ADH-like_N"/>
</dbReference>
<dbReference type="SMART" id="SM00829">
    <property type="entry name" value="PKS_ER"/>
    <property type="match status" value="1"/>
</dbReference>
<dbReference type="Gene3D" id="3.90.180.10">
    <property type="entry name" value="Medium-chain alcohol dehydrogenases, catalytic domain"/>
    <property type="match status" value="2"/>
</dbReference>
<dbReference type="SUPFAM" id="SSF50129">
    <property type="entry name" value="GroES-like"/>
    <property type="match status" value="1"/>
</dbReference>
<evidence type="ECO:0000256" key="3">
    <source>
        <dbReference type="ARBA" id="ARBA00023002"/>
    </source>
</evidence>
<dbReference type="PANTHER" id="PTHR45348">
    <property type="entry name" value="HYPOTHETICAL OXIDOREDUCTASE (EUROFUNG)"/>
    <property type="match status" value="1"/>
</dbReference>
<accession>A0A6A5V176</accession>
<name>A0A6A5V176_9PLEO</name>
<sequence>MTNQAAWIPEAKAQVVVKEAPMPTPGEGEVVIKNHAWAINPIDWKIQQFGIMLKSYPNILGVDSAGEVHAVGPGVTHVKKGDRVLVAKTLSLPYPTLSPSPPPANGGNVKSILIWGASASVGATAVQLAASTPSLKTIAVCGPKNFDAIRSLGAHAVFSRSSPSLTQDILAALQGTEYVGVVDCISTKESVAGWTPVWKERGGRYASVMPDVPGVPEGAQGAMVWAPTVAFRDREIGEKVWGEWVPKALERGLLKAVPPPRVVGKGLESLQDGIDAQRKGVSFEKIVVEA</sequence>
<feature type="domain" description="Enoyl reductase (ER)" evidence="4">
    <location>
        <begin position="12"/>
        <end position="288"/>
    </location>
</feature>
<evidence type="ECO:0000256" key="1">
    <source>
        <dbReference type="ARBA" id="ARBA00008072"/>
    </source>
</evidence>
<dbReference type="PANTHER" id="PTHR45348:SF2">
    <property type="entry name" value="ZINC-TYPE ALCOHOL DEHYDROGENASE-LIKE PROTEIN C2E1P3.01"/>
    <property type="match status" value="1"/>
</dbReference>
<evidence type="ECO:0000313" key="6">
    <source>
        <dbReference type="Proteomes" id="UP000800036"/>
    </source>
</evidence>
<evidence type="ECO:0000256" key="2">
    <source>
        <dbReference type="ARBA" id="ARBA00011245"/>
    </source>
</evidence>
<reference evidence="5" key="1">
    <citation type="journal article" date="2020" name="Stud. Mycol.">
        <title>101 Dothideomycetes genomes: a test case for predicting lifestyles and emergence of pathogens.</title>
        <authorList>
            <person name="Haridas S."/>
            <person name="Albert R."/>
            <person name="Binder M."/>
            <person name="Bloem J."/>
            <person name="Labutti K."/>
            <person name="Salamov A."/>
            <person name="Andreopoulos B."/>
            <person name="Baker S."/>
            <person name="Barry K."/>
            <person name="Bills G."/>
            <person name="Bluhm B."/>
            <person name="Cannon C."/>
            <person name="Castanera R."/>
            <person name="Culley D."/>
            <person name="Daum C."/>
            <person name="Ezra D."/>
            <person name="Gonzalez J."/>
            <person name="Henrissat B."/>
            <person name="Kuo A."/>
            <person name="Liang C."/>
            <person name="Lipzen A."/>
            <person name="Lutzoni F."/>
            <person name="Magnuson J."/>
            <person name="Mondo S."/>
            <person name="Nolan M."/>
            <person name="Ohm R."/>
            <person name="Pangilinan J."/>
            <person name="Park H.-J."/>
            <person name="Ramirez L."/>
            <person name="Alfaro M."/>
            <person name="Sun H."/>
            <person name="Tritt A."/>
            <person name="Yoshinaga Y."/>
            <person name="Zwiers L.-H."/>
            <person name="Turgeon B."/>
            <person name="Goodwin S."/>
            <person name="Spatafora J."/>
            <person name="Crous P."/>
            <person name="Grigoriev I."/>
        </authorList>
    </citation>
    <scope>NUCLEOTIDE SEQUENCE</scope>
    <source>
        <strain evidence="5">CBS 107.79</strain>
    </source>
</reference>
<keyword evidence="3" id="KW-0560">Oxidoreductase</keyword>
<protein>
    <submittedName>
        <fullName evidence="5">GroES-like protein</fullName>
    </submittedName>
</protein>
<dbReference type="AlphaFoldDB" id="A0A6A5V176"/>
<comment type="similarity">
    <text evidence="1">Belongs to the zinc-containing alcohol dehydrogenase family.</text>
</comment>
<dbReference type="InterPro" id="IPR036291">
    <property type="entry name" value="NAD(P)-bd_dom_sf"/>
</dbReference>
<evidence type="ECO:0000313" key="5">
    <source>
        <dbReference type="EMBL" id="KAF1970835.1"/>
    </source>
</evidence>
<proteinExistence type="inferred from homology"/>
<organism evidence="5 6">
    <name type="scientific">Bimuria novae-zelandiae CBS 107.79</name>
    <dbReference type="NCBI Taxonomy" id="1447943"/>
    <lineage>
        <taxon>Eukaryota</taxon>
        <taxon>Fungi</taxon>
        <taxon>Dikarya</taxon>
        <taxon>Ascomycota</taxon>
        <taxon>Pezizomycotina</taxon>
        <taxon>Dothideomycetes</taxon>
        <taxon>Pleosporomycetidae</taxon>
        <taxon>Pleosporales</taxon>
        <taxon>Massarineae</taxon>
        <taxon>Didymosphaeriaceae</taxon>
        <taxon>Bimuria</taxon>
    </lineage>
</organism>
<dbReference type="Proteomes" id="UP000800036">
    <property type="component" value="Unassembled WGS sequence"/>
</dbReference>
<gene>
    <name evidence="5" type="ORF">BU23DRAFT_473143</name>
</gene>
<dbReference type="Gene3D" id="3.40.50.720">
    <property type="entry name" value="NAD(P)-binding Rossmann-like Domain"/>
    <property type="match status" value="1"/>
</dbReference>
<comment type="subunit">
    <text evidence="2">Monomer.</text>
</comment>
<dbReference type="SUPFAM" id="SSF51735">
    <property type="entry name" value="NAD(P)-binding Rossmann-fold domains"/>
    <property type="match status" value="1"/>
</dbReference>
<dbReference type="Pfam" id="PF08240">
    <property type="entry name" value="ADH_N"/>
    <property type="match status" value="1"/>
</dbReference>
<dbReference type="InterPro" id="IPR020843">
    <property type="entry name" value="ER"/>
</dbReference>
<dbReference type="CDD" id="cd08249">
    <property type="entry name" value="enoyl_reductase_like"/>
    <property type="match status" value="1"/>
</dbReference>
<dbReference type="OrthoDB" id="48317at2759"/>
<dbReference type="InterPro" id="IPR047122">
    <property type="entry name" value="Trans-enoyl_RdTase-like"/>
</dbReference>
<dbReference type="InterPro" id="IPR011032">
    <property type="entry name" value="GroES-like_sf"/>
</dbReference>
<keyword evidence="6" id="KW-1185">Reference proteome</keyword>